<dbReference type="Proteomes" id="UP000501443">
    <property type="component" value="Chromosome 1"/>
</dbReference>
<evidence type="ECO:0000313" key="2">
    <source>
        <dbReference type="Proteomes" id="UP000501443"/>
    </source>
</evidence>
<reference evidence="1 2" key="1">
    <citation type="submission" date="2020-05" db="EMBL/GenBank/DDBJ databases">
        <title>First description outside Europe of the emergent pathogen for shellfish aquaculture Vibrio europaeus.</title>
        <authorList>
            <person name="Dubert J."/>
            <person name="Rojas R."/>
        </authorList>
    </citation>
    <scope>NUCLEOTIDE SEQUENCE [LARGE SCALE GENOMIC DNA]</scope>
    <source>
        <strain evidence="1 2">NPI-1</strain>
    </source>
</reference>
<evidence type="ECO:0000313" key="1">
    <source>
        <dbReference type="EMBL" id="QJY36352.1"/>
    </source>
</evidence>
<dbReference type="EMBL" id="CP053541">
    <property type="protein sequence ID" value="QJY36352.1"/>
    <property type="molecule type" value="Genomic_DNA"/>
</dbReference>
<dbReference type="RefSeq" id="WP_171801671.1">
    <property type="nucleotide sequence ID" value="NZ_CP053541.1"/>
</dbReference>
<protein>
    <submittedName>
        <fullName evidence="1">Uncharacterized protein</fullName>
    </submittedName>
</protein>
<sequence>MKVGISVLCFWGMVNYAYAGLELTYDNWNPVGQTIIANASAVETETDKKYHSINLLAIMEMGVLRFTYTEVWSHKNINCQITKFTKSEKSNLLVRDTYWLVNNKKVKMLSSCDPDTPIGVSYIARDMQSNQVLFAEFANTKVDTVMIKKLR</sequence>
<dbReference type="AlphaFoldDB" id="A0AAE7DW07"/>
<gene>
    <name evidence="1" type="ORF">HOO69_06885</name>
</gene>
<accession>A0AAE7DW07</accession>
<name>A0AAE7DW07_9VIBR</name>
<organism evidence="1 2">
    <name type="scientific">Vibrio europaeus</name>
    <dbReference type="NCBI Taxonomy" id="300876"/>
    <lineage>
        <taxon>Bacteria</taxon>
        <taxon>Pseudomonadati</taxon>
        <taxon>Pseudomonadota</taxon>
        <taxon>Gammaproteobacteria</taxon>
        <taxon>Vibrionales</taxon>
        <taxon>Vibrionaceae</taxon>
        <taxon>Vibrio</taxon>
        <taxon>Vibrio oreintalis group</taxon>
    </lineage>
</organism>
<proteinExistence type="predicted"/>